<comment type="similarity">
    <text evidence="2">Belongs to the TsaE family.</text>
</comment>
<dbReference type="InterPro" id="IPR003442">
    <property type="entry name" value="T6A_TsaE"/>
</dbReference>
<name>A0AAW3JQG3_9FIRM</name>
<evidence type="ECO:0000313" key="11">
    <source>
        <dbReference type="EMBL" id="KQC84937.1"/>
    </source>
</evidence>
<proteinExistence type="inferred from homology"/>
<dbReference type="SUPFAM" id="SSF52540">
    <property type="entry name" value="P-loop containing nucleoside triphosphate hydrolases"/>
    <property type="match status" value="1"/>
</dbReference>
<keyword evidence="5" id="KW-0819">tRNA processing</keyword>
<dbReference type="InterPro" id="IPR027417">
    <property type="entry name" value="P-loop_NTPase"/>
</dbReference>
<dbReference type="EMBL" id="LLKB01000005">
    <property type="protein sequence ID" value="KQC84937.1"/>
    <property type="molecule type" value="Genomic_DNA"/>
</dbReference>
<keyword evidence="12" id="KW-1185">Reference proteome</keyword>
<dbReference type="NCBIfam" id="TIGR00150">
    <property type="entry name" value="T6A_YjeE"/>
    <property type="match status" value="1"/>
</dbReference>
<evidence type="ECO:0000256" key="9">
    <source>
        <dbReference type="ARBA" id="ARBA00022842"/>
    </source>
</evidence>
<dbReference type="GO" id="GO:0005737">
    <property type="term" value="C:cytoplasm"/>
    <property type="evidence" value="ECO:0007669"/>
    <property type="project" value="UniProtKB-SubCell"/>
</dbReference>
<evidence type="ECO:0000256" key="3">
    <source>
        <dbReference type="ARBA" id="ARBA00019010"/>
    </source>
</evidence>
<keyword evidence="6" id="KW-0479">Metal-binding</keyword>
<protein>
    <recommendedName>
        <fullName evidence="3">tRNA threonylcarbamoyladenosine biosynthesis protein TsaE</fullName>
    </recommendedName>
    <alternativeName>
        <fullName evidence="10">t(6)A37 threonylcarbamoyladenosine biosynthesis protein TsaE</fullName>
    </alternativeName>
</protein>
<dbReference type="GO" id="GO:0046872">
    <property type="term" value="F:metal ion binding"/>
    <property type="evidence" value="ECO:0007669"/>
    <property type="project" value="UniProtKB-KW"/>
</dbReference>
<evidence type="ECO:0000256" key="10">
    <source>
        <dbReference type="ARBA" id="ARBA00032441"/>
    </source>
</evidence>
<dbReference type="GO" id="GO:0005524">
    <property type="term" value="F:ATP binding"/>
    <property type="evidence" value="ECO:0007669"/>
    <property type="project" value="UniProtKB-KW"/>
</dbReference>
<evidence type="ECO:0000256" key="7">
    <source>
        <dbReference type="ARBA" id="ARBA00022741"/>
    </source>
</evidence>
<organism evidence="11 12">
    <name type="scientific">Butyribacter intestini</name>
    <dbReference type="NCBI Taxonomy" id="1703332"/>
    <lineage>
        <taxon>Bacteria</taxon>
        <taxon>Bacillati</taxon>
        <taxon>Bacillota</taxon>
        <taxon>Clostridia</taxon>
        <taxon>Lachnospirales</taxon>
        <taxon>Lachnospiraceae</taxon>
        <taxon>Butyribacter</taxon>
    </lineage>
</organism>
<dbReference type="RefSeq" id="WP_055944223.1">
    <property type="nucleotide sequence ID" value="NZ_JAQDCV010000002.1"/>
</dbReference>
<comment type="subcellular location">
    <subcellularLocation>
        <location evidence="1">Cytoplasm</location>
    </subcellularLocation>
</comment>
<evidence type="ECO:0000313" key="12">
    <source>
        <dbReference type="Proteomes" id="UP000050833"/>
    </source>
</evidence>
<dbReference type="Proteomes" id="UP000050833">
    <property type="component" value="Unassembled WGS sequence"/>
</dbReference>
<keyword evidence="7" id="KW-0547">Nucleotide-binding</keyword>
<comment type="caution">
    <text evidence="11">The sequence shown here is derived from an EMBL/GenBank/DDBJ whole genome shotgun (WGS) entry which is preliminary data.</text>
</comment>
<dbReference type="PANTHER" id="PTHR33540">
    <property type="entry name" value="TRNA THREONYLCARBAMOYLADENOSINE BIOSYNTHESIS PROTEIN TSAE"/>
    <property type="match status" value="1"/>
</dbReference>
<dbReference type="GO" id="GO:0002949">
    <property type="term" value="P:tRNA threonylcarbamoyladenosine modification"/>
    <property type="evidence" value="ECO:0007669"/>
    <property type="project" value="InterPro"/>
</dbReference>
<keyword evidence="4" id="KW-0963">Cytoplasm</keyword>
<dbReference type="PANTHER" id="PTHR33540:SF2">
    <property type="entry name" value="TRNA THREONYLCARBAMOYLADENOSINE BIOSYNTHESIS PROTEIN TSAE"/>
    <property type="match status" value="1"/>
</dbReference>
<gene>
    <name evidence="11" type="ORF">APZ18_09475</name>
</gene>
<reference evidence="11 12" key="1">
    <citation type="submission" date="2015-10" db="EMBL/GenBank/DDBJ databases">
        <title>Butyribacter intestini gen. nov., sp. nov., a butyric acid-producing bacterium of the family Lachnospiraceae isolated from the human faeces.</title>
        <authorList>
            <person name="Zou Y."/>
            <person name="Xue W."/>
            <person name="Luo G."/>
            <person name="Lv M."/>
        </authorList>
    </citation>
    <scope>NUCLEOTIDE SEQUENCE [LARGE SCALE GENOMIC DNA]</scope>
    <source>
        <strain evidence="11 12">TF01-11</strain>
    </source>
</reference>
<evidence type="ECO:0000256" key="6">
    <source>
        <dbReference type="ARBA" id="ARBA00022723"/>
    </source>
</evidence>
<keyword evidence="9" id="KW-0460">Magnesium</keyword>
<evidence type="ECO:0000256" key="4">
    <source>
        <dbReference type="ARBA" id="ARBA00022490"/>
    </source>
</evidence>
<dbReference type="Gene3D" id="3.40.50.300">
    <property type="entry name" value="P-loop containing nucleotide triphosphate hydrolases"/>
    <property type="match status" value="1"/>
</dbReference>
<evidence type="ECO:0000256" key="8">
    <source>
        <dbReference type="ARBA" id="ARBA00022840"/>
    </source>
</evidence>
<dbReference type="Pfam" id="PF02367">
    <property type="entry name" value="TsaE"/>
    <property type="match status" value="1"/>
</dbReference>
<evidence type="ECO:0000256" key="2">
    <source>
        <dbReference type="ARBA" id="ARBA00007599"/>
    </source>
</evidence>
<sequence length="143" mass="16029">MSKKVVVSQCEKDTFELGKKLGENCKPGDIILLNGDLGVGKTVFTKGFGKGLGIDEPICSPTFTIMQIYESGRLPLYHFDVYRIADVCEMDEIGYEDYFFGNGVCLIEWAGLISEIIPDEHISVTIEKDLEKGFDYRSITIEE</sequence>
<accession>A0AAW3JQG3</accession>
<evidence type="ECO:0000256" key="1">
    <source>
        <dbReference type="ARBA" id="ARBA00004496"/>
    </source>
</evidence>
<keyword evidence="8" id="KW-0067">ATP-binding</keyword>
<dbReference type="AlphaFoldDB" id="A0AAW3JQG3"/>
<evidence type="ECO:0000256" key="5">
    <source>
        <dbReference type="ARBA" id="ARBA00022694"/>
    </source>
</evidence>